<comment type="similarity">
    <text evidence="2">Belongs to the BMP lipoprotein family.</text>
</comment>
<dbReference type="RefSeq" id="WP_246278365.1">
    <property type="nucleotide sequence ID" value="NZ_BAABJB010000028.1"/>
</dbReference>
<dbReference type="GO" id="GO:0005886">
    <property type="term" value="C:plasma membrane"/>
    <property type="evidence" value="ECO:0007669"/>
    <property type="project" value="UniProtKB-SubCell"/>
</dbReference>
<dbReference type="Gene3D" id="3.40.50.2300">
    <property type="match status" value="2"/>
</dbReference>
<reference evidence="9 10" key="2">
    <citation type="submission" date="2020-03" db="EMBL/GenBank/DDBJ databases">
        <authorList>
            <person name="Ichikawa N."/>
            <person name="Kimura A."/>
            <person name="Kitahashi Y."/>
            <person name="Uohara A."/>
        </authorList>
    </citation>
    <scope>NUCLEOTIDE SEQUENCE [LARGE SCALE GENOMIC DNA]</scope>
    <source>
        <strain evidence="9 10">NBRC 108638</strain>
    </source>
</reference>
<keyword evidence="3" id="KW-1003">Cell membrane</keyword>
<dbReference type="PANTHER" id="PTHR34296:SF2">
    <property type="entry name" value="ABC TRANSPORTER GUANOSINE-BINDING PROTEIN NUPN"/>
    <property type="match status" value="1"/>
</dbReference>
<evidence type="ECO:0000313" key="9">
    <source>
        <dbReference type="EMBL" id="GFJ94436.1"/>
    </source>
</evidence>
<dbReference type="SUPFAM" id="SSF53822">
    <property type="entry name" value="Periplasmic binding protein-like I"/>
    <property type="match status" value="1"/>
</dbReference>
<protein>
    <recommendedName>
        <fullName evidence="8">ABC transporter substrate-binding protein PnrA-like domain-containing protein</fullName>
    </recommendedName>
</protein>
<dbReference type="Pfam" id="PF02608">
    <property type="entry name" value="Bmp"/>
    <property type="match status" value="1"/>
</dbReference>
<keyword evidence="4" id="KW-0732">Signal</keyword>
<evidence type="ECO:0000256" key="7">
    <source>
        <dbReference type="SAM" id="MobiDB-lite"/>
    </source>
</evidence>
<dbReference type="InterPro" id="IPR028082">
    <property type="entry name" value="Peripla_BP_I"/>
</dbReference>
<dbReference type="EMBL" id="BLPG01000001">
    <property type="protein sequence ID" value="GFJ94436.1"/>
    <property type="molecule type" value="Genomic_DNA"/>
</dbReference>
<keyword evidence="6" id="KW-0449">Lipoprotein</keyword>
<sequence>MIAGVSACSLVACQSNDATAPSTPATTGASAAADGGTIPAGEPDVNGDGKVVIGVLSPGDINDKGYYQSFVDSAEAFATSKGWTVIKRGSVPVADALNAARALCQQKVDLVALGASELKDAIPASEEPVCEKTAWYVPSSDNVPQTPKIVLSSDEPRQSMLAAGYAAGLLMQERGDTKAGFVTGPEADFSVLAAKAFKAGIKSVVPNAELITTYTGDFNDSAKAKEAVQAQISQGVKLVYPYLGGATDAATELANTGKLITLTPGTDRCASTKPTFDISVLFSPGDYFNAALQQFAEGKLAMGVKRVWQLGVDPYPTVKICKGTAEQTQKLETFMNDIGSKKIDVTAEVDRLGS</sequence>
<proteinExistence type="inferred from homology"/>
<comment type="caution">
    <text evidence="9">The sequence shown here is derived from an EMBL/GenBank/DDBJ whole genome shotgun (WGS) entry which is preliminary data.</text>
</comment>
<evidence type="ECO:0000256" key="6">
    <source>
        <dbReference type="ARBA" id="ARBA00023288"/>
    </source>
</evidence>
<gene>
    <name evidence="9" type="ORF">Prum_080780</name>
</gene>
<evidence type="ECO:0000259" key="8">
    <source>
        <dbReference type="Pfam" id="PF02608"/>
    </source>
</evidence>
<dbReference type="Proteomes" id="UP000482960">
    <property type="component" value="Unassembled WGS sequence"/>
</dbReference>
<keyword evidence="5" id="KW-0472">Membrane</keyword>
<dbReference type="InterPro" id="IPR003760">
    <property type="entry name" value="PnrA-like"/>
</dbReference>
<evidence type="ECO:0000313" key="10">
    <source>
        <dbReference type="Proteomes" id="UP000482960"/>
    </source>
</evidence>
<comment type="subcellular location">
    <subcellularLocation>
        <location evidence="1">Cell membrane</location>
        <topology evidence="1">Lipid-anchor</topology>
    </subcellularLocation>
</comment>
<organism evidence="9 10">
    <name type="scientific">Phytohabitans rumicis</name>
    <dbReference type="NCBI Taxonomy" id="1076125"/>
    <lineage>
        <taxon>Bacteria</taxon>
        <taxon>Bacillati</taxon>
        <taxon>Actinomycetota</taxon>
        <taxon>Actinomycetes</taxon>
        <taxon>Micromonosporales</taxon>
        <taxon>Micromonosporaceae</taxon>
    </lineage>
</organism>
<name>A0A6V8LJT5_9ACTN</name>
<evidence type="ECO:0000256" key="5">
    <source>
        <dbReference type="ARBA" id="ARBA00023136"/>
    </source>
</evidence>
<dbReference type="PANTHER" id="PTHR34296">
    <property type="entry name" value="TRANSCRIPTIONAL ACTIVATOR PROTEIN MED"/>
    <property type="match status" value="1"/>
</dbReference>
<feature type="compositionally biased region" description="Low complexity" evidence="7">
    <location>
        <begin position="19"/>
        <end position="37"/>
    </location>
</feature>
<evidence type="ECO:0000256" key="4">
    <source>
        <dbReference type="ARBA" id="ARBA00022729"/>
    </source>
</evidence>
<feature type="domain" description="ABC transporter substrate-binding protein PnrA-like" evidence="8">
    <location>
        <begin position="50"/>
        <end position="299"/>
    </location>
</feature>
<feature type="region of interest" description="Disordered" evidence="7">
    <location>
        <begin position="19"/>
        <end position="44"/>
    </location>
</feature>
<dbReference type="InterPro" id="IPR050957">
    <property type="entry name" value="BMP_lipoprotein"/>
</dbReference>
<reference evidence="9 10" key="1">
    <citation type="submission" date="2020-03" db="EMBL/GenBank/DDBJ databases">
        <title>Whole genome shotgun sequence of Phytohabitans rumicis NBRC 108638.</title>
        <authorList>
            <person name="Komaki H."/>
            <person name="Tamura T."/>
        </authorList>
    </citation>
    <scope>NUCLEOTIDE SEQUENCE [LARGE SCALE GENOMIC DNA]</scope>
    <source>
        <strain evidence="9 10">NBRC 108638</strain>
    </source>
</reference>
<keyword evidence="10" id="KW-1185">Reference proteome</keyword>
<evidence type="ECO:0000256" key="2">
    <source>
        <dbReference type="ARBA" id="ARBA00008610"/>
    </source>
</evidence>
<evidence type="ECO:0000256" key="1">
    <source>
        <dbReference type="ARBA" id="ARBA00004193"/>
    </source>
</evidence>
<dbReference type="AlphaFoldDB" id="A0A6V8LJT5"/>
<evidence type="ECO:0000256" key="3">
    <source>
        <dbReference type="ARBA" id="ARBA00022475"/>
    </source>
</evidence>
<accession>A0A6V8LJT5</accession>